<dbReference type="Proteomes" id="UP000183832">
    <property type="component" value="Unassembled WGS sequence"/>
</dbReference>
<dbReference type="AlphaFoldDB" id="A0A1J1IWB1"/>
<proteinExistence type="predicted"/>
<organism evidence="1 2">
    <name type="scientific">Clunio marinus</name>
    <dbReference type="NCBI Taxonomy" id="568069"/>
    <lineage>
        <taxon>Eukaryota</taxon>
        <taxon>Metazoa</taxon>
        <taxon>Ecdysozoa</taxon>
        <taxon>Arthropoda</taxon>
        <taxon>Hexapoda</taxon>
        <taxon>Insecta</taxon>
        <taxon>Pterygota</taxon>
        <taxon>Neoptera</taxon>
        <taxon>Endopterygota</taxon>
        <taxon>Diptera</taxon>
        <taxon>Nematocera</taxon>
        <taxon>Chironomoidea</taxon>
        <taxon>Chironomidae</taxon>
        <taxon>Clunio</taxon>
    </lineage>
</organism>
<evidence type="ECO:0000313" key="2">
    <source>
        <dbReference type="Proteomes" id="UP000183832"/>
    </source>
</evidence>
<evidence type="ECO:0000313" key="1">
    <source>
        <dbReference type="EMBL" id="CRL03430.1"/>
    </source>
</evidence>
<dbReference type="EMBL" id="CVRI01000059">
    <property type="protein sequence ID" value="CRL03430.1"/>
    <property type="molecule type" value="Genomic_DNA"/>
</dbReference>
<sequence length="73" mass="8576">MTFMLTGMMTMFSEFINIELDKEGDGKVLKKGKERNKTGIRNKHHNYSTSATRGVKSMRNMFAFRLKNYDKTY</sequence>
<gene>
    <name evidence="1" type="ORF">CLUMA_CG016901</name>
</gene>
<accession>A0A1J1IWB1</accession>
<keyword evidence="2" id="KW-1185">Reference proteome</keyword>
<protein>
    <submittedName>
        <fullName evidence="1">CLUMA_CG016901, isoform A</fullName>
    </submittedName>
</protein>
<name>A0A1J1IWB1_9DIPT</name>
<reference evidence="1 2" key="1">
    <citation type="submission" date="2015-04" db="EMBL/GenBank/DDBJ databases">
        <authorList>
            <person name="Syromyatnikov M.Y."/>
            <person name="Popov V.N."/>
        </authorList>
    </citation>
    <scope>NUCLEOTIDE SEQUENCE [LARGE SCALE GENOMIC DNA]</scope>
</reference>